<gene>
    <name evidence="2" type="primary">tusC</name>
    <name evidence="2" type="ORF">SIN8267_00193</name>
</gene>
<protein>
    <submittedName>
        <fullName evidence="2">Protein TusC</fullName>
    </submittedName>
</protein>
<comment type="caution">
    <text evidence="2">The sequence shown here is derived from an EMBL/GenBank/DDBJ whole genome shotgun (WGS) entry which is preliminary data.</text>
</comment>
<dbReference type="Pfam" id="PF02635">
    <property type="entry name" value="DsrE"/>
    <property type="match status" value="1"/>
</dbReference>
<dbReference type="Proteomes" id="UP000838100">
    <property type="component" value="Unassembled WGS sequence"/>
</dbReference>
<dbReference type="InterPro" id="IPR027396">
    <property type="entry name" value="DsrEFH-like"/>
</dbReference>
<dbReference type="NCBIfam" id="NF001238">
    <property type="entry name" value="PRK00211.1"/>
    <property type="match status" value="1"/>
</dbReference>
<dbReference type="PANTHER" id="PTHR38780:SF1">
    <property type="entry name" value="PROTEIN TUSC"/>
    <property type="match status" value="1"/>
</dbReference>
<organism evidence="2 3">
    <name type="scientific">Sinobacterium norvegicum</name>
    <dbReference type="NCBI Taxonomy" id="1641715"/>
    <lineage>
        <taxon>Bacteria</taxon>
        <taxon>Pseudomonadati</taxon>
        <taxon>Pseudomonadota</taxon>
        <taxon>Gammaproteobacteria</taxon>
        <taxon>Cellvibrionales</taxon>
        <taxon>Spongiibacteraceae</taxon>
        <taxon>Sinobacterium</taxon>
    </lineage>
</organism>
<dbReference type="PANTHER" id="PTHR38780">
    <property type="entry name" value="PROTEIN TUSC"/>
    <property type="match status" value="1"/>
</dbReference>
<accession>A0ABN8EC81</accession>
<reference evidence="2" key="1">
    <citation type="submission" date="2021-12" db="EMBL/GenBank/DDBJ databases">
        <authorList>
            <person name="Rodrigo-Torres L."/>
            <person name="Arahal R. D."/>
            <person name="Lucena T."/>
        </authorList>
    </citation>
    <scope>NUCLEOTIDE SEQUENCE</scope>
    <source>
        <strain evidence="2">CECT 8267</strain>
    </source>
</reference>
<dbReference type="EMBL" id="CAKLPX010000001">
    <property type="protein sequence ID" value="CAH0990110.1"/>
    <property type="molecule type" value="Genomic_DNA"/>
</dbReference>
<sequence length="119" mass="13053">MSNKLLIVLSHSPYGSSLAKEAIDAALAAAVFEQKVQLYFTGEAVWQLLKQQTVDRSTQKSIEANLQALPLYDVDEIYVDNSALSSRAISLEQLNIEAQPVDRAAIQQIIANSDTVLSF</sequence>
<evidence type="ECO:0000256" key="1">
    <source>
        <dbReference type="ARBA" id="ARBA00005996"/>
    </source>
</evidence>
<dbReference type="InterPro" id="IPR003787">
    <property type="entry name" value="Sulphur_relay_DsrE/F-like"/>
</dbReference>
<comment type="similarity">
    <text evidence="1">Belongs to the DsrF/TusC family.</text>
</comment>
<dbReference type="Gene3D" id="3.40.1260.10">
    <property type="entry name" value="DsrEFH-like"/>
    <property type="match status" value="1"/>
</dbReference>
<name>A0ABN8EC81_9GAMM</name>
<dbReference type="NCBIfam" id="TIGR03010">
    <property type="entry name" value="sulf_tusC_dsrF"/>
    <property type="match status" value="1"/>
</dbReference>
<keyword evidence="3" id="KW-1185">Reference proteome</keyword>
<evidence type="ECO:0000313" key="3">
    <source>
        <dbReference type="Proteomes" id="UP000838100"/>
    </source>
</evidence>
<proteinExistence type="inferred from homology"/>
<evidence type="ECO:0000313" key="2">
    <source>
        <dbReference type="EMBL" id="CAH0990110.1"/>
    </source>
</evidence>
<dbReference type="RefSeq" id="WP_237442802.1">
    <property type="nucleotide sequence ID" value="NZ_CAKLPX010000001.1"/>
</dbReference>
<dbReference type="SUPFAM" id="SSF75169">
    <property type="entry name" value="DsrEFH-like"/>
    <property type="match status" value="1"/>
</dbReference>
<dbReference type="InterPro" id="IPR017462">
    <property type="entry name" value="Sulphur_relay_TusC/DsrF"/>
</dbReference>